<dbReference type="Gene3D" id="3.30.70.1290">
    <property type="entry name" value="Transposase IS200-like"/>
    <property type="match status" value="1"/>
</dbReference>
<dbReference type="SUPFAM" id="SSF143422">
    <property type="entry name" value="Transposase IS200-like"/>
    <property type="match status" value="1"/>
</dbReference>
<organism evidence="2 3">
    <name type="scientific">Sulfidibacter corallicola</name>
    <dbReference type="NCBI Taxonomy" id="2818388"/>
    <lineage>
        <taxon>Bacteria</taxon>
        <taxon>Pseudomonadati</taxon>
        <taxon>Acidobacteriota</taxon>
        <taxon>Holophagae</taxon>
        <taxon>Acanthopleuribacterales</taxon>
        <taxon>Acanthopleuribacteraceae</taxon>
        <taxon>Sulfidibacter</taxon>
    </lineage>
</organism>
<protein>
    <recommendedName>
        <fullName evidence="1">Transposase IS200-like domain-containing protein</fullName>
    </recommendedName>
</protein>
<dbReference type="InterPro" id="IPR036515">
    <property type="entry name" value="Transposase_17_sf"/>
</dbReference>
<gene>
    <name evidence="2" type="ORF">J3U87_09655</name>
</gene>
<dbReference type="GO" id="GO:0006313">
    <property type="term" value="P:DNA transposition"/>
    <property type="evidence" value="ECO:0007669"/>
    <property type="project" value="InterPro"/>
</dbReference>
<dbReference type="SMART" id="SM01321">
    <property type="entry name" value="Y1_Tnp"/>
    <property type="match status" value="1"/>
</dbReference>
<sequence length="224" mass="26304">MSNLTEKLFYRCHLPHWHPERATYFITFRLVGSLPHSVLEAWRKDSVRNHPTKRLQLEHRRKWFRKFESVMHAGGSGPMWLANPEVADMVAESLHYRDEKVFTLDCFCIMPNHVHMVITPLKKGSPTGHATSTLQQTTIPGIMHSLKSYTGLQANKILDRSGPFWEMESFDHWLRTPEHWRHAVRYILENPVHAKLVAKPEDYPWNYCRDGYAWLFGDRNEKGG</sequence>
<evidence type="ECO:0000313" key="2">
    <source>
        <dbReference type="EMBL" id="QTD52729.1"/>
    </source>
</evidence>
<dbReference type="PANTHER" id="PTHR36966:SF1">
    <property type="entry name" value="REP-ASSOCIATED TYROSINE TRANSPOSASE"/>
    <property type="match status" value="1"/>
</dbReference>
<keyword evidence="3" id="KW-1185">Reference proteome</keyword>
<dbReference type="RefSeq" id="WP_237382831.1">
    <property type="nucleotide sequence ID" value="NZ_CP071793.1"/>
</dbReference>
<dbReference type="InterPro" id="IPR052715">
    <property type="entry name" value="RAYT_transposase"/>
</dbReference>
<dbReference type="GO" id="GO:0043565">
    <property type="term" value="F:sequence-specific DNA binding"/>
    <property type="evidence" value="ECO:0007669"/>
    <property type="project" value="TreeGrafter"/>
</dbReference>
<proteinExistence type="predicted"/>
<dbReference type="KEGG" id="scor:J3U87_09655"/>
<feature type="domain" description="Transposase IS200-like" evidence="1">
    <location>
        <begin position="19"/>
        <end position="190"/>
    </location>
</feature>
<name>A0A8A4TRX7_SULCO</name>
<dbReference type="AlphaFoldDB" id="A0A8A4TRX7"/>
<dbReference type="Proteomes" id="UP000663929">
    <property type="component" value="Chromosome"/>
</dbReference>
<evidence type="ECO:0000313" key="3">
    <source>
        <dbReference type="Proteomes" id="UP000663929"/>
    </source>
</evidence>
<dbReference type="InterPro" id="IPR002686">
    <property type="entry name" value="Transposase_17"/>
</dbReference>
<dbReference type="GO" id="GO:0004803">
    <property type="term" value="F:transposase activity"/>
    <property type="evidence" value="ECO:0007669"/>
    <property type="project" value="InterPro"/>
</dbReference>
<dbReference type="EMBL" id="CP071793">
    <property type="protein sequence ID" value="QTD52729.1"/>
    <property type="molecule type" value="Genomic_DNA"/>
</dbReference>
<evidence type="ECO:0000259" key="1">
    <source>
        <dbReference type="SMART" id="SM01321"/>
    </source>
</evidence>
<reference evidence="2" key="1">
    <citation type="submission" date="2021-03" db="EMBL/GenBank/DDBJ databases">
        <title>Acanthopleuribacteraceae sp. M133.</title>
        <authorList>
            <person name="Wang G."/>
        </authorList>
    </citation>
    <scope>NUCLEOTIDE SEQUENCE</scope>
    <source>
        <strain evidence="2">M133</strain>
    </source>
</reference>
<dbReference type="PANTHER" id="PTHR36966">
    <property type="entry name" value="REP-ASSOCIATED TYROSINE TRANSPOSASE"/>
    <property type="match status" value="1"/>
</dbReference>
<accession>A0A8A4TRX7</accession>